<dbReference type="InterPro" id="IPR045152">
    <property type="entry name" value="EDC4-like"/>
</dbReference>
<comment type="subcellular location">
    <subcellularLocation>
        <location evidence="1">Cytoplasm</location>
    </subcellularLocation>
</comment>
<keyword evidence="2" id="KW-0963">Cytoplasm</keyword>
<feature type="region of interest" description="Disordered" evidence="5">
    <location>
        <begin position="106"/>
        <end position="125"/>
    </location>
</feature>
<name>A0AAW2PLU1_SESRA</name>
<sequence>MGAWVLPDFYDQKGVGDKAVNQLEKSVNSKLEATVASQIQANFKLLASKSFRAMFEQVDATFQKGMVEDTTAAPQQFEASHSPLAIALRMAISSGCKFASSVYSRGAGAYRDSSPPRVREAGHHG</sequence>
<evidence type="ECO:0000256" key="4">
    <source>
        <dbReference type="ARBA" id="ARBA00022737"/>
    </source>
</evidence>
<keyword evidence="3" id="KW-0853">WD repeat</keyword>
<organism evidence="6">
    <name type="scientific">Sesamum radiatum</name>
    <name type="common">Black benniseed</name>
    <dbReference type="NCBI Taxonomy" id="300843"/>
    <lineage>
        <taxon>Eukaryota</taxon>
        <taxon>Viridiplantae</taxon>
        <taxon>Streptophyta</taxon>
        <taxon>Embryophyta</taxon>
        <taxon>Tracheophyta</taxon>
        <taxon>Spermatophyta</taxon>
        <taxon>Magnoliopsida</taxon>
        <taxon>eudicotyledons</taxon>
        <taxon>Gunneridae</taxon>
        <taxon>Pentapetalae</taxon>
        <taxon>asterids</taxon>
        <taxon>lamiids</taxon>
        <taxon>Lamiales</taxon>
        <taxon>Pedaliaceae</taxon>
        <taxon>Sesamum</taxon>
    </lineage>
</organism>
<evidence type="ECO:0000256" key="1">
    <source>
        <dbReference type="ARBA" id="ARBA00004496"/>
    </source>
</evidence>
<comment type="caution">
    <text evidence="6">The sequence shown here is derived from an EMBL/GenBank/DDBJ whole genome shotgun (WGS) entry which is preliminary data.</text>
</comment>
<dbReference type="GO" id="GO:0000932">
    <property type="term" value="C:P-body"/>
    <property type="evidence" value="ECO:0007669"/>
    <property type="project" value="TreeGrafter"/>
</dbReference>
<proteinExistence type="predicted"/>
<dbReference type="PANTHER" id="PTHR15598">
    <property type="entry name" value="ENHANCER OF MRNA-DECAPPING PROTEIN 4"/>
    <property type="match status" value="1"/>
</dbReference>
<protein>
    <submittedName>
        <fullName evidence="6">Enhancer of decapping protein 4</fullName>
    </submittedName>
</protein>
<evidence type="ECO:0000256" key="5">
    <source>
        <dbReference type="SAM" id="MobiDB-lite"/>
    </source>
</evidence>
<gene>
    <name evidence="6" type="ORF">Sradi_3998000</name>
</gene>
<evidence type="ECO:0000256" key="2">
    <source>
        <dbReference type="ARBA" id="ARBA00022490"/>
    </source>
</evidence>
<keyword evidence="4" id="KW-0677">Repeat</keyword>
<dbReference type="PANTHER" id="PTHR15598:SF5">
    <property type="entry name" value="ENHANCER OF MRNA-DECAPPING PROTEIN 4"/>
    <property type="match status" value="1"/>
</dbReference>
<evidence type="ECO:0000256" key="3">
    <source>
        <dbReference type="ARBA" id="ARBA00022574"/>
    </source>
</evidence>
<reference evidence="6" key="1">
    <citation type="submission" date="2020-06" db="EMBL/GenBank/DDBJ databases">
        <authorList>
            <person name="Li T."/>
            <person name="Hu X."/>
            <person name="Zhang T."/>
            <person name="Song X."/>
            <person name="Zhang H."/>
            <person name="Dai N."/>
            <person name="Sheng W."/>
            <person name="Hou X."/>
            <person name="Wei L."/>
        </authorList>
    </citation>
    <scope>NUCLEOTIDE SEQUENCE</scope>
    <source>
        <strain evidence="6">G02</strain>
        <tissue evidence="6">Leaf</tissue>
    </source>
</reference>
<reference evidence="6" key="2">
    <citation type="journal article" date="2024" name="Plant">
        <title>Genomic evolution and insights into agronomic trait innovations of Sesamum species.</title>
        <authorList>
            <person name="Miao H."/>
            <person name="Wang L."/>
            <person name="Qu L."/>
            <person name="Liu H."/>
            <person name="Sun Y."/>
            <person name="Le M."/>
            <person name="Wang Q."/>
            <person name="Wei S."/>
            <person name="Zheng Y."/>
            <person name="Lin W."/>
            <person name="Duan Y."/>
            <person name="Cao H."/>
            <person name="Xiong S."/>
            <person name="Wang X."/>
            <person name="Wei L."/>
            <person name="Li C."/>
            <person name="Ma Q."/>
            <person name="Ju M."/>
            <person name="Zhao R."/>
            <person name="Li G."/>
            <person name="Mu C."/>
            <person name="Tian Q."/>
            <person name="Mei H."/>
            <person name="Zhang T."/>
            <person name="Gao T."/>
            <person name="Zhang H."/>
        </authorList>
    </citation>
    <scope>NUCLEOTIDE SEQUENCE</scope>
    <source>
        <strain evidence="6">G02</strain>
    </source>
</reference>
<evidence type="ECO:0000313" key="6">
    <source>
        <dbReference type="EMBL" id="KAL0355511.1"/>
    </source>
</evidence>
<dbReference type="GO" id="GO:0031087">
    <property type="term" value="P:deadenylation-independent decapping of nuclear-transcribed mRNA"/>
    <property type="evidence" value="ECO:0007669"/>
    <property type="project" value="InterPro"/>
</dbReference>
<dbReference type="AlphaFoldDB" id="A0AAW2PLU1"/>
<accession>A0AAW2PLU1</accession>
<dbReference type="EMBL" id="JACGWJ010000017">
    <property type="protein sequence ID" value="KAL0355511.1"/>
    <property type="molecule type" value="Genomic_DNA"/>
</dbReference>